<keyword evidence="6" id="KW-1185">Reference proteome</keyword>
<proteinExistence type="inferred from homology"/>
<comment type="similarity">
    <text evidence="1">Belongs to the FPP family.</text>
</comment>
<comment type="caution">
    <text evidence="5">The sequence shown here is derived from an EMBL/GenBank/DDBJ whole genome shotgun (WGS) entry which is preliminary data.</text>
</comment>
<feature type="compositionally biased region" description="Basic and acidic residues" evidence="4">
    <location>
        <begin position="29"/>
        <end position="44"/>
    </location>
</feature>
<organism evidence="5 6">
    <name type="scientific">Abeliophyllum distichum</name>
    <dbReference type="NCBI Taxonomy" id="126358"/>
    <lineage>
        <taxon>Eukaryota</taxon>
        <taxon>Viridiplantae</taxon>
        <taxon>Streptophyta</taxon>
        <taxon>Embryophyta</taxon>
        <taxon>Tracheophyta</taxon>
        <taxon>Spermatophyta</taxon>
        <taxon>Magnoliopsida</taxon>
        <taxon>eudicotyledons</taxon>
        <taxon>Gunneridae</taxon>
        <taxon>Pentapetalae</taxon>
        <taxon>asterids</taxon>
        <taxon>lamiids</taxon>
        <taxon>Lamiales</taxon>
        <taxon>Oleaceae</taxon>
        <taxon>Forsythieae</taxon>
        <taxon>Abeliophyllum</taxon>
    </lineage>
</organism>
<keyword evidence="2 3" id="KW-0175">Coiled coil</keyword>
<dbReference type="PANTHER" id="PTHR31580:SF5">
    <property type="entry name" value="FILAMENT-LIKE PLANT PROTEIN 1-RELATED"/>
    <property type="match status" value="1"/>
</dbReference>
<feature type="region of interest" description="Disordered" evidence="4">
    <location>
        <begin position="589"/>
        <end position="639"/>
    </location>
</feature>
<dbReference type="Proteomes" id="UP001604336">
    <property type="component" value="Unassembled WGS sequence"/>
</dbReference>
<feature type="region of interest" description="Disordered" evidence="4">
    <location>
        <begin position="1"/>
        <end position="58"/>
    </location>
</feature>
<dbReference type="PANTHER" id="PTHR31580">
    <property type="entry name" value="FILAMENT-LIKE PLANT PROTEIN 4"/>
    <property type="match status" value="1"/>
</dbReference>
<feature type="compositionally biased region" description="Basic and acidic residues" evidence="4">
    <location>
        <begin position="594"/>
        <end position="613"/>
    </location>
</feature>
<name>A0ABD1S9Q9_9LAMI</name>
<evidence type="ECO:0000256" key="4">
    <source>
        <dbReference type="SAM" id="MobiDB-lite"/>
    </source>
</evidence>
<evidence type="ECO:0000256" key="1">
    <source>
        <dbReference type="ARBA" id="ARBA00005921"/>
    </source>
</evidence>
<accession>A0ABD1S9Q9</accession>
<feature type="compositionally biased region" description="Low complexity" evidence="4">
    <location>
        <begin position="19"/>
        <end position="28"/>
    </location>
</feature>
<dbReference type="AlphaFoldDB" id="A0ABD1S9Q9"/>
<evidence type="ECO:0000256" key="3">
    <source>
        <dbReference type="SAM" id="Coils"/>
    </source>
</evidence>
<evidence type="ECO:0000313" key="5">
    <source>
        <dbReference type="EMBL" id="KAL2497206.1"/>
    </source>
</evidence>
<sequence>MEKRKWLWKKRSSEKSPGESESSGSISSHSERYSDEQDALKDSPNHNTQSPEVTFKAAISDDEVEKNVKSLTEKLSAALVNVSAKEDLVKQHAKVAEEAVAGWERAENEVVALKQQLEAAIQQNLNLEVRSSHLDGALKECVRQLRQARETMAEKTNEWESAKSELENQIIELRTRAEAAKSGHPASIDTNTLLKVKAVEKENSSLKQELVSQSKELEIRTIERDLSTRAAETASKLQLESIKKVAKLEAECRRLQALARKSPSFNDQRSIMASSFYVDSLTDSQSDSGERLSALEVDTRKMNNVEIELNGHEKSCSDSWALALIAELDQFKNEKSTPKSLAACSVELDMMDDFLEMERLAALPELKNGISGVDSARESTSTEKSLSDELERMTRRVAQLEEELEKIKTEKLKLENALDETRDSLNKSETQLAESEMKSEEIQRELAMVNETKELLEFQLIGMEVETRTMTANIDSLKAEIESERNASAEMKLKCQELENELNIKNQETEIQHKTSSNGELKLKQEDLAVAADKLAECQKTIASLGRQLQSLATLEDFLIDTANLPGFSREPLVSGSSGDLWRMHSNDTFVPKCDSDPSKTARESPSHLRNNEESPASSSSSTSSANPTTSGKTRNGFAKFFSRTRSGIELENHQG</sequence>
<dbReference type="EMBL" id="JBFOLK010000007">
    <property type="protein sequence ID" value="KAL2497206.1"/>
    <property type="molecule type" value="Genomic_DNA"/>
</dbReference>
<evidence type="ECO:0008006" key="7">
    <source>
        <dbReference type="Google" id="ProtNLM"/>
    </source>
</evidence>
<reference evidence="6" key="1">
    <citation type="submission" date="2024-07" db="EMBL/GenBank/DDBJ databases">
        <title>Two chromosome-level genome assemblies of Korean endemic species Abeliophyllum distichum and Forsythia ovata (Oleaceae).</title>
        <authorList>
            <person name="Jang H."/>
        </authorList>
    </citation>
    <scope>NUCLEOTIDE SEQUENCE [LARGE SCALE GENOMIC DNA]</scope>
</reference>
<dbReference type="Gene3D" id="1.10.287.1490">
    <property type="match status" value="1"/>
</dbReference>
<gene>
    <name evidence="5" type="ORF">Adt_22756</name>
</gene>
<evidence type="ECO:0000256" key="2">
    <source>
        <dbReference type="ARBA" id="ARBA00023054"/>
    </source>
</evidence>
<feature type="coiled-coil region" evidence="3">
    <location>
        <begin position="103"/>
        <end position="216"/>
    </location>
</feature>
<evidence type="ECO:0000313" key="6">
    <source>
        <dbReference type="Proteomes" id="UP001604336"/>
    </source>
</evidence>
<feature type="compositionally biased region" description="Low complexity" evidence="4">
    <location>
        <begin position="614"/>
        <end position="631"/>
    </location>
</feature>
<protein>
    <recommendedName>
        <fullName evidence="7">Filament-like plant protein</fullName>
    </recommendedName>
</protein>
<dbReference type="InterPro" id="IPR008587">
    <property type="entry name" value="FPP_plant"/>
</dbReference>
<feature type="coiled-coil region" evidence="3">
    <location>
        <begin position="383"/>
        <end position="508"/>
    </location>
</feature>
<feature type="compositionally biased region" description="Basic and acidic residues" evidence="4">
    <location>
        <begin position="1"/>
        <end position="18"/>
    </location>
</feature>
<dbReference type="Pfam" id="PF05911">
    <property type="entry name" value="FPP"/>
    <property type="match status" value="3"/>
</dbReference>